<dbReference type="Proteomes" id="UP000823900">
    <property type="component" value="Unassembled WGS sequence"/>
</dbReference>
<dbReference type="EMBL" id="DWZA01000096">
    <property type="protein sequence ID" value="HJA72068.1"/>
    <property type="molecule type" value="Genomic_DNA"/>
</dbReference>
<reference evidence="1" key="2">
    <citation type="submission" date="2021-04" db="EMBL/GenBank/DDBJ databases">
        <authorList>
            <person name="Gilroy R."/>
        </authorList>
    </citation>
    <scope>NUCLEOTIDE SEQUENCE</scope>
    <source>
        <strain evidence="1">CHK178-16964</strain>
    </source>
</reference>
<comment type="caution">
    <text evidence="1">The sequence shown here is derived from an EMBL/GenBank/DDBJ whole genome shotgun (WGS) entry which is preliminary data.</text>
</comment>
<dbReference type="AlphaFoldDB" id="A0A9D2KNZ1"/>
<dbReference type="InterPro" id="IPR014710">
    <property type="entry name" value="RmlC-like_jellyroll"/>
</dbReference>
<dbReference type="NCBIfam" id="TIGR03214">
    <property type="entry name" value="ura-cupin"/>
    <property type="match status" value="1"/>
</dbReference>
<organism evidence="1 2">
    <name type="scientific">Candidatus Lachnoclostridium stercoravium</name>
    <dbReference type="NCBI Taxonomy" id="2838633"/>
    <lineage>
        <taxon>Bacteria</taxon>
        <taxon>Bacillati</taxon>
        <taxon>Bacillota</taxon>
        <taxon>Clostridia</taxon>
        <taxon>Lachnospirales</taxon>
        <taxon>Lachnospiraceae</taxon>
    </lineage>
</organism>
<gene>
    <name evidence="1" type="ORF">IAA07_10940</name>
</gene>
<dbReference type="InterPro" id="IPR017627">
    <property type="entry name" value="UGHY"/>
</dbReference>
<dbReference type="SUPFAM" id="SSF51182">
    <property type="entry name" value="RmlC-like cupins"/>
    <property type="match status" value="1"/>
</dbReference>
<dbReference type="InterPro" id="IPR011051">
    <property type="entry name" value="RmlC_Cupin_sf"/>
</dbReference>
<dbReference type="PANTHER" id="PTHR34571">
    <property type="entry name" value="(S)-UREIDOGLYCINE AMINOHYDROLASE"/>
    <property type="match status" value="1"/>
</dbReference>
<proteinExistence type="predicted"/>
<evidence type="ECO:0000313" key="1">
    <source>
        <dbReference type="EMBL" id="HJA72068.1"/>
    </source>
</evidence>
<dbReference type="CDD" id="cd02212">
    <property type="entry name" value="cupin_UGlyAH_C"/>
    <property type="match status" value="1"/>
</dbReference>
<dbReference type="PANTHER" id="PTHR34571:SF1">
    <property type="entry name" value="(S)-UREIDOGLYCINE AMINOHYDROLASE"/>
    <property type="match status" value="1"/>
</dbReference>
<accession>A0A9D2KNZ1</accession>
<reference evidence="1" key="1">
    <citation type="journal article" date="2021" name="PeerJ">
        <title>Extensive microbial diversity within the chicken gut microbiome revealed by metagenomics and culture.</title>
        <authorList>
            <person name="Gilroy R."/>
            <person name="Ravi A."/>
            <person name="Getino M."/>
            <person name="Pursley I."/>
            <person name="Horton D.L."/>
            <person name="Alikhan N.F."/>
            <person name="Baker D."/>
            <person name="Gharbi K."/>
            <person name="Hall N."/>
            <person name="Watson M."/>
            <person name="Adriaenssens E.M."/>
            <person name="Foster-Nyarko E."/>
            <person name="Jarju S."/>
            <person name="Secka A."/>
            <person name="Antonio M."/>
            <person name="Oren A."/>
            <person name="Chaudhuri R.R."/>
            <person name="La Ragione R."/>
            <person name="Hildebrand F."/>
            <person name="Pallen M.J."/>
        </authorList>
    </citation>
    <scope>NUCLEOTIDE SEQUENCE</scope>
    <source>
        <strain evidence="1">CHK178-16964</strain>
    </source>
</reference>
<sequence>MLPTDKLLLSRARIVPGYYALIPPEGRVYNTFPHIQGKVAITATPKLGAGFVSYVIRPDQSKRIVGKLISDKDIEYFLYINNGMVNITTEKIKGTMEKGFYMYLPPNQYADFESWDESGEIFLYKRKYVPLEGKFPWFVWGNASNIPWHDCEDAQNLLSKELLPSNEEFDIGFHILRFKKGGCHGFVETHYQEHGAFILQGQGMYLLDTIWSPVKKGDFIWMGPFVPQAAYGIGEGEFSYLLSKDCNRDFI</sequence>
<protein>
    <submittedName>
        <fullName evidence="1">(S)-ureidoglycine aminohydrolase</fullName>
    </submittedName>
</protein>
<dbReference type="InterPro" id="IPR044697">
    <property type="entry name" value="UGlyAH_cupin_C"/>
</dbReference>
<dbReference type="GO" id="GO:0071522">
    <property type="term" value="F:ureidoglycine aminohydrolase activity"/>
    <property type="evidence" value="ECO:0007669"/>
    <property type="project" value="InterPro"/>
</dbReference>
<dbReference type="Gene3D" id="2.60.120.10">
    <property type="entry name" value="Jelly Rolls"/>
    <property type="match status" value="2"/>
</dbReference>
<name>A0A9D2KNZ1_9FIRM</name>
<evidence type="ECO:0000313" key="2">
    <source>
        <dbReference type="Proteomes" id="UP000823900"/>
    </source>
</evidence>